<dbReference type="AlphaFoldDB" id="A0AAV4VYC6"/>
<dbReference type="EMBL" id="BPLR01015222">
    <property type="protein sequence ID" value="GIY74463.1"/>
    <property type="molecule type" value="Genomic_DNA"/>
</dbReference>
<protein>
    <submittedName>
        <fullName evidence="1">Uncharacterized protein</fullName>
    </submittedName>
</protein>
<keyword evidence="2" id="KW-1185">Reference proteome</keyword>
<evidence type="ECO:0000313" key="2">
    <source>
        <dbReference type="Proteomes" id="UP001054945"/>
    </source>
</evidence>
<proteinExistence type="predicted"/>
<name>A0AAV4VYC6_CAEEX</name>
<evidence type="ECO:0000313" key="1">
    <source>
        <dbReference type="EMBL" id="GIY74463.1"/>
    </source>
</evidence>
<gene>
    <name evidence="1" type="ORF">CEXT_746081</name>
</gene>
<comment type="caution">
    <text evidence="1">The sequence shown here is derived from an EMBL/GenBank/DDBJ whole genome shotgun (WGS) entry which is preliminary data.</text>
</comment>
<dbReference type="Proteomes" id="UP001054945">
    <property type="component" value="Unassembled WGS sequence"/>
</dbReference>
<accession>A0AAV4VYC6</accession>
<organism evidence="1 2">
    <name type="scientific">Caerostris extrusa</name>
    <name type="common">Bark spider</name>
    <name type="synonym">Caerostris bankana</name>
    <dbReference type="NCBI Taxonomy" id="172846"/>
    <lineage>
        <taxon>Eukaryota</taxon>
        <taxon>Metazoa</taxon>
        <taxon>Ecdysozoa</taxon>
        <taxon>Arthropoda</taxon>
        <taxon>Chelicerata</taxon>
        <taxon>Arachnida</taxon>
        <taxon>Araneae</taxon>
        <taxon>Araneomorphae</taxon>
        <taxon>Entelegynae</taxon>
        <taxon>Araneoidea</taxon>
        <taxon>Araneidae</taxon>
        <taxon>Caerostris</taxon>
    </lineage>
</organism>
<reference evidence="1 2" key="1">
    <citation type="submission" date="2021-06" db="EMBL/GenBank/DDBJ databases">
        <title>Caerostris extrusa draft genome.</title>
        <authorList>
            <person name="Kono N."/>
            <person name="Arakawa K."/>
        </authorList>
    </citation>
    <scope>NUCLEOTIDE SEQUENCE [LARGE SCALE GENOMIC DNA]</scope>
</reference>
<sequence>MERNSWRLKGQTPRTKPVPEKVRLSFSGTDSMWVKSIRSTSCFCKRVHVFYCSEMFICDELKLFTYSLNDIPKP</sequence>